<proteinExistence type="predicted"/>
<dbReference type="AlphaFoldDB" id="A0A1I4S5M4"/>
<evidence type="ECO:0000313" key="1">
    <source>
        <dbReference type="EMBL" id="SFM59802.1"/>
    </source>
</evidence>
<protein>
    <submittedName>
        <fullName evidence="1">Uncharacterized protein</fullName>
    </submittedName>
</protein>
<dbReference type="EMBL" id="FOUB01000038">
    <property type="protein sequence ID" value="SFM59802.1"/>
    <property type="molecule type" value="Genomic_DNA"/>
</dbReference>
<keyword evidence="2" id="KW-1185">Reference proteome</keyword>
<organism evidence="1 2">
    <name type="scientific">Nitrosomonas communis</name>
    <dbReference type="NCBI Taxonomy" id="44574"/>
    <lineage>
        <taxon>Bacteria</taxon>
        <taxon>Pseudomonadati</taxon>
        <taxon>Pseudomonadota</taxon>
        <taxon>Betaproteobacteria</taxon>
        <taxon>Nitrosomonadales</taxon>
        <taxon>Nitrosomonadaceae</taxon>
        <taxon>Nitrosomonas</taxon>
    </lineage>
</organism>
<accession>A0A1I4S5M4</accession>
<gene>
    <name evidence="1" type="ORF">SAMN05421863_10383</name>
</gene>
<evidence type="ECO:0000313" key="2">
    <source>
        <dbReference type="Proteomes" id="UP000183287"/>
    </source>
</evidence>
<sequence>MRTYSILLLENVLLKYFLARDTMYSFRRETIRYSEVGLMISGAR</sequence>
<reference evidence="2" key="1">
    <citation type="submission" date="2016-10" db="EMBL/GenBank/DDBJ databases">
        <authorList>
            <person name="Varghese N."/>
            <person name="Submissions S."/>
        </authorList>
    </citation>
    <scope>NUCLEOTIDE SEQUENCE [LARGE SCALE GENOMIC DNA]</scope>
    <source>
        <strain evidence="2">Nm44</strain>
    </source>
</reference>
<name>A0A1I4S5M4_9PROT</name>
<dbReference type="Proteomes" id="UP000183287">
    <property type="component" value="Unassembled WGS sequence"/>
</dbReference>